<dbReference type="FunFam" id="1.20.5.730:FF:000001">
    <property type="entry name" value="rho-associated protein kinase 2"/>
    <property type="match status" value="1"/>
</dbReference>
<comment type="subcellular location">
    <subcellularLocation>
        <location evidence="3">Cell membrane</location>
    </subcellularLocation>
    <subcellularLocation>
        <location evidence="4">Cytoplasm</location>
        <location evidence="4">Cytoskeleton</location>
    </subcellularLocation>
    <subcellularLocation>
        <location evidence="2">Endomembrane system</location>
        <topology evidence="2">Peripheral membrane protein</topology>
    </subcellularLocation>
</comment>
<sequence>MDETGLVHCDTAVGTPDYISPEVLQSQGGDGLYGRECDWWAVGVFIFELLVGETPFYAESLVGTYGKIMNHKNSLLFPDDVEMSQDAKDLIGAFLTEREVRLGRTGVDEIKKHPFFKNDQWTFDNIRQTVAPVVPELHSDIDTSNFDDFENDKGTTETFPPPKAFMGNQLPFIGFTFFKEDQLKRLKGLTFVPFVCLCVQLQKKLLDLQEHLDHEMQAKDELEQKCKNVTNRLDKLAKELDKEMSSRQRVEASLRQLEMERALLQHESTEAQRRADMETERKRVLENELNNLRDQLEELRRRNQDSQISSEKNMQLQKQLEETNSQLQTERESTARLTKAHAEALKQVQGLEVSLRTREERCGELELGTQQLDTKLREAQTELEMERREKRDKSDTISELQGGISALEEEMKELRSCLSTAQTEKKHLQEKLNDLEKEKSNQEIELTFQLKQLQQSLEQEEAEHRATKTKLPDDNKINQSIQEAKSEAQREMERTLQEERANKAQLENRLLQMKKDYSMLDCDFKQVQQKLEELGGQKNRLSDEVNLAVISQEAHTRALSQSELKLQKQQVTVLQNSEKQLKQELNHLLELKGTLDRQNQELCRYVRLTSHRWGSAGLCLVLESESTLYKTQIQELKEERDERNKVHKELQQRLAQESLALQLEASLTKADAEQLARSIAEEQYSNLEKEKIMKELEIQDMLARHKQELGDKEATISLEESNRTLTEDVGNLAGEKEELNNQLKDLQQRELKQHSALKVSFEKQLQNERTLKIQAVNKLAEPGSDTTVHRKEKENRKLQQELRAEKEKFNSTINKYQRELTEMQALIAEESQGRLELQMVLDSKDSDIEQLRCQLSSLSVHSMESSSSNDFIIGCSSPLGDSRLEGWMSLPTKNTKRFGWDRKYVVVSSKKILFYHSEADREQANPYMTLDIDKLFHARPVTHTDVYRADAREIPRIFQILYANEGESKRDQEVSVEPAPYCERPSYISHKGHELIPTLYHFPSSCDACCRGCHFKCHKDHLGSKEEGIPPCRVNYDMSTAKELLLLASSKEEQAHWVSHLLKRIPRKHPMLSPPPTAQPAQTLPPHQSSCLAPAPKSLPDAPLNPPPDAPLNPPQTLP</sequence>
<evidence type="ECO:0000256" key="2">
    <source>
        <dbReference type="ARBA" id="ARBA00004184"/>
    </source>
</evidence>
<evidence type="ECO:0000256" key="14">
    <source>
        <dbReference type="ARBA" id="ARBA00022840"/>
    </source>
</evidence>
<dbReference type="EC" id="2.7.11.1" evidence="6"/>
<evidence type="ECO:0000256" key="5">
    <source>
        <dbReference type="ARBA" id="ARBA00009903"/>
    </source>
</evidence>
<dbReference type="PROSITE" id="PS51859">
    <property type="entry name" value="RHO_BD"/>
    <property type="match status" value="1"/>
</dbReference>
<dbReference type="InterPro" id="IPR050839">
    <property type="entry name" value="Rho-assoc_Ser/Thr_Kinase"/>
</dbReference>
<keyword evidence="9" id="KW-0723">Serine/threonine-protein kinase</keyword>
<keyword evidence="14" id="KW-0067">ATP-binding</keyword>
<dbReference type="GO" id="GO:0005737">
    <property type="term" value="C:cytoplasm"/>
    <property type="evidence" value="ECO:0007669"/>
    <property type="project" value="TreeGrafter"/>
</dbReference>
<evidence type="ECO:0000259" key="24">
    <source>
        <dbReference type="PROSITE" id="PS50003"/>
    </source>
</evidence>
<organism evidence="28 29">
    <name type="scientific">Neogobius melanostomus</name>
    <name type="common">round goby</name>
    <dbReference type="NCBI Taxonomy" id="47308"/>
    <lineage>
        <taxon>Eukaryota</taxon>
        <taxon>Metazoa</taxon>
        <taxon>Chordata</taxon>
        <taxon>Craniata</taxon>
        <taxon>Vertebrata</taxon>
        <taxon>Euteleostomi</taxon>
        <taxon>Actinopterygii</taxon>
        <taxon>Neopterygii</taxon>
        <taxon>Teleostei</taxon>
        <taxon>Neoteleostei</taxon>
        <taxon>Acanthomorphata</taxon>
        <taxon>Gobiaria</taxon>
        <taxon>Gobiiformes</taxon>
        <taxon>Gobioidei</taxon>
        <taxon>Gobiidae</taxon>
        <taxon>Benthophilinae</taxon>
        <taxon>Neogobiini</taxon>
        <taxon>Neogobius</taxon>
    </lineage>
</organism>
<dbReference type="PROSITE" id="PS51285">
    <property type="entry name" value="AGC_KINASE_CTER"/>
    <property type="match status" value="1"/>
</dbReference>
<comment type="catalytic activity">
    <reaction evidence="19">
        <text>L-threonyl-[protein] + ATP = O-phospho-L-threonyl-[protein] + ADP + H(+)</text>
        <dbReference type="Rhea" id="RHEA:46608"/>
        <dbReference type="Rhea" id="RHEA-COMP:11060"/>
        <dbReference type="Rhea" id="RHEA-COMP:11605"/>
        <dbReference type="ChEBI" id="CHEBI:15378"/>
        <dbReference type="ChEBI" id="CHEBI:30013"/>
        <dbReference type="ChEBI" id="CHEBI:30616"/>
        <dbReference type="ChEBI" id="CHEBI:61977"/>
        <dbReference type="ChEBI" id="CHEBI:456216"/>
        <dbReference type="EC" id="2.7.11.1"/>
    </reaction>
</comment>
<evidence type="ECO:0000313" key="29">
    <source>
        <dbReference type="Proteomes" id="UP000694523"/>
    </source>
</evidence>
<dbReference type="GO" id="GO:0000281">
    <property type="term" value="P:mitotic cytokinesis"/>
    <property type="evidence" value="ECO:0007669"/>
    <property type="project" value="TreeGrafter"/>
</dbReference>
<dbReference type="Pfam" id="PF08912">
    <property type="entry name" value="Rho_Binding"/>
    <property type="match status" value="1"/>
</dbReference>
<evidence type="ECO:0000256" key="21">
    <source>
        <dbReference type="PROSITE-ProRule" id="PRU01206"/>
    </source>
</evidence>
<evidence type="ECO:0000256" key="11">
    <source>
        <dbReference type="ARBA" id="ARBA00022679"/>
    </source>
</evidence>
<dbReference type="Gene3D" id="1.20.5.340">
    <property type="match status" value="1"/>
</dbReference>
<keyword evidence="13" id="KW-0418">Kinase</keyword>
<feature type="compositionally biased region" description="Polar residues" evidence="23">
    <location>
        <begin position="305"/>
        <end position="324"/>
    </location>
</feature>
<feature type="coiled-coil region" evidence="22">
    <location>
        <begin position="369"/>
        <end position="601"/>
    </location>
</feature>
<dbReference type="PANTHER" id="PTHR22988:SF73">
    <property type="entry name" value="RHO-ASSOCIATED PROTEIN KINASE"/>
    <property type="match status" value="1"/>
</dbReference>
<dbReference type="GO" id="GO:1901888">
    <property type="term" value="P:regulation of cell junction assembly"/>
    <property type="evidence" value="ECO:0007669"/>
    <property type="project" value="TreeGrafter"/>
</dbReference>
<dbReference type="Pfam" id="PF00433">
    <property type="entry name" value="Pkinase_C"/>
    <property type="match status" value="1"/>
</dbReference>
<evidence type="ECO:0000256" key="9">
    <source>
        <dbReference type="ARBA" id="ARBA00022527"/>
    </source>
</evidence>
<keyword evidence="16 21" id="KW-0175">Coiled coil</keyword>
<evidence type="ECO:0000256" key="4">
    <source>
        <dbReference type="ARBA" id="ARBA00004245"/>
    </source>
</evidence>
<evidence type="ECO:0000256" key="19">
    <source>
        <dbReference type="ARBA" id="ARBA00047899"/>
    </source>
</evidence>
<dbReference type="Gene3D" id="2.30.29.30">
    <property type="entry name" value="Pleckstrin-homology domain (PH domain)/Phosphotyrosine-binding domain (PTB)"/>
    <property type="match status" value="1"/>
</dbReference>
<evidence type="ECO:0000256" key="10">
    <source>
        <dbReference type="ARBA" id="ARBA00022553"/>
    </source>
</evidence>
<evidence type="ECO:0000256" key="7">
    <source>
        <dbReference type="ARBA" id="ARBA00022475"/>
    </source>
</evidence>
<feature type="domain" description="RhoBD" evidence="27">
    <location>
        <begin position="726"/>
        <end position="788"/>
    </location>
</feature>
<feature type="region of interest" description="Disordered" evidence="23">
    <location>
        <begin position="300"/>
        <end position="324"/>
    </location>
</feature>
<evidence type="ECO:0000256" key="20">
    <source>
        <dbReference type="ARBA" id="ARBA00048679"/>
    </source>
</evidence>
<feature type="domain" description="AGC-kinase C-terminal" evidence="26">
    <location>
        <begin position="117"/>
        <end position="187"/>
    </location>
</feature>
<keyword evidence="8" id="KW-0963">Cytoplasm</keyword>
<dbReference type="Pfam" id="PF25346">
    <property type="entry name" value="PH_MRCK"/>
    <property type="match status" value="1"/>
</dbReference>
<evidence type="ECO:0000256" key="13">
    <source>
        <dbReference type="ARBA" id="ARBA00022777"/>
    </source>
</evidence>
<dbReference type="GO" id="GO:0048598">
    <property type="term" value="P:embryonic morphogenesis"/>
    <property type="evidence" value="ECO:0007669"/>
    <property type="project" value="TreeGrafter"/>
</dbReference>
<dbReference type="GO" id="GO:0031267">
    <property type="term" value="F:small GTPase binding"/>
    <property type="evidence" value="ECO:0007669"/>
    <property type="project" value="InterPro"/>
</dbReference>
<feature type="coiled-coil region" evidence="22">
    <location>
        <begin position="788"/>
        <end position="833"/>
    </location>
</feature>
<dbReference type="GO" id="GO:0005856">
    <property type="term" value="C:cytoskeleton"/>
    <property type="evidence" value="ECO:0007669"/>
    <property type="project" value="UniProtKB-SubCell"/>
</dbReference>
<evidence type="ECO:0000256" key="6">
    <source>
        <dbReference type="ARBA" id="ARBA00012513"/>
    </source>
</evidence>
<dbReference type="InterPro" id="IPR001849">
    <property type="entry name" value="PH_domain"/>
</dbReference>
<dbReference type="FunFam" id="1.10.510.10:FF:001229">
    <property type="entry name" value="Rho-associated protein kinase 2"/>
    <property type="match status" value="1"/>
</dbReference>
<dbReference type="SUPFAM" id="SSF56112">
    <property type="entry name" value="Protein kinase-like (PK-like)"/>
    <property type="match status" value="1"/>
</dbReference>
<dbReference type="PANTHER" id="PTHR22988">
    <property type="entry name" value="MYOTONIC DYSTROPHY S/T KINASE-RELATED"/>
    <property type="match status" value="1"/>
</dbReference>
<keyword evidence="29" id="KW-1185">Reference proteome</keyword>
<dbReference type="PROSITE" id="PS50003">
    <property type="entry name" value="PH_DOMAIN"/>
    <property type="match status" value="1"/>
</dbReference>
<dbReference type="PROSITE" id="PS50011">
    <property type="entry name" value="PROTEIN_KINASE_DOM"/>
    <property type="match status" value="1"/>
</dbReference>
<feature type="compositionally biased region" description="Pro residues" evidence="23">
    <location>
        <begin position="1103"/>
        <end position="1119"/>
    </location>
</feature>
<dbReference type="GO" id="GO:0072518">
    <property type="term" value="F:Rho-dependent protein serine/threonine kinase activity"/>
    <property type="evidence" value="ECO:0007669"/>
    <property type="project" value="TreeGrafter"/>
</dbReference>
<protein>
    <recommendedName>
        <fullName evidence="6">non-specific serine/threonine protein kinase</fullName>
        <ecNumber evidence="6">2.7.11.1</ecNumber>
    </recommendedName>
</protein>
<evidence type="ECO:0000256" key="1">
    <source>
        <dbReference type="ARBA" id="ARBA00001946"/>
    </source>
</evidence>
<dbReference type="InterPro" id="IPR017892">
    <property type="entry name" value="Pkinase_C"/>
</dbReference>
<evidence type="ECO:0000259" key="27">
    <source>
        <dbReference type="PROSITE" id="PS51859"/>
    </source>
</evidence>
<keyword evidence="10" id="KW-0597">Phosphoprotein</keyword>
<comment type="catalytic activity">
    <reaction evidence="20">
        <text>L-seryl-[protein] + ATP = O-phospho-L-seryl-[protein] + ADP + H(+)</text>
        <dbReference type="Rhea" id="RHEA:17989"/>
        <dbReference type="Rhea" id="RHEA-COMP:9863"/>
        <dbReference type="Rhea" id="RHEA-COMP:11604"/>
        <dbReference type="ChEBI" id="CHEBI:15378"/>
        <dbReference type="ChEBI" id="CHEBI:29999"/>
        <dbReference type="ChEBI" id="CHEBI:30616"/>
        <dbReference type="ChEBI" id="CHEBI:83421"/>
        <dbReference type="ChEBI" id="CHEBI:456216"/>
        <dbReference type="EC" id="2.7.11.1"/>
    </reaction>
</comment>
<evidence type="ECO:0000256" key="17">
    <source>
        <dbReference type="ARBA" id="ARBA00023136"/>
    </source>
</evidence>
<evidence type="ECO:0000259" key="25">
    <source>
        <dbReference type="PROSITE" id="PS50011"/>
    </source>
</evidence>
<dbReference type="Pfam" id="PF00069">
    <property type="entry name" value="Pkinase"/>
    <property type="match status" value="1"/>
</dbReference>
<dbReference type="InterPro" id="IPR011993">
    <property type="entry name" value="PH-like_dom_sf"/>
</dbReference>
<keyword evidence="17" id="KW-0472">Membrane</keyword>
<dbReference type="Gene3D" id="1.20.5.730">
    <property type="entry name" value="Single helix bin"/>
    <property type="match status" value="1"/>
</dbReference>
<feature type="domain" description="PH" evidence="24">
    <location>
        <begin position="881"/>
        <end position="1066"/>
    </location>
</feature>
<evidence type="ECO:0000313" key="28">
    <source>
        <dbReference type="Ensembl" id="ENSNMLP00000031158.1"/>
    </source>
</evidence>
<keyword evidence="18" id="KW-0206">Cytoskeleton</keyword>
<keyword evidence="15" id="KW-0460">Magnesium</keyword>
<evidence type="ECO:0000259" key="26">
    <source>
        <dbReference type="PROSITE" id="PS51285"/>
    </source>
</evidence>
<dbReference type="Ensembl" id="ENSNMLT00000034727.1">
    <property type="protein sequence ID" value="ENSNMLP00000031158.1"/>
    <property type="gene ID" value="ENSNMLG00000014898.1"/>
</dbReference>
<evidence type="ECO:0000256" key="23">
    <source>
        <dbReference type="SAM" id="MobiDB-lite"/>
    </source>
</evidence>
<dbReference type="FunFam" id="2.30.29.30:FF:000308">
    <property type="entry name" value="Rho-associated protein kinase 1"/>
    <property type="match status" value="1"/>
</dbReference>
<dbReference type="SUPFAM" id="SSF50729">
    <property type="entry name" value="PH domain-like"/>
    <property type="match status" value="1"/>
</dbReference>
<dbReference type="SMART" id="SM00133">
    <property type="entry name" value="S_TK_X"/>
    <property type="match status" value="1"/>
</dbReference>
<dbReference type="InterPro" id="IPR011009">
    <property type="entry name" value="Kinase-like_dom_sf"/>
</dbReference>
<dbReference type="GO" id="GO:0005886">
    <property type="term" value="C:plasma membrane"/>
    <property type="evidence" value="ECO:0007669"/>
    <property type="project" value="UniProtKB-SubCell"/>
</dbReference>
<keyword evidence="12" id="KW-0547">Nucleotide-binding</keyword>
<dbReference type="GO" id="GO:0012505">
    <property type="term" value="C:endomembrane system"/>
    <property type="evidence" value="ECO:0007669"/>
    <property type="project" value="UniProtKB-SubCell"/>
</dbReference>
<dbReference type="GO" id="GO:0005524">
    <property type="term" value="F:ATP binding"/>
    <property type="evidence" value="ECO:0007669"/>
    <property type="project" value="UniProtKB-KW"/>
</dbReference>
<keyword evidence="11" id="KW-0808">Transferase</keyword>
<keyword evidence="7" id="KW-1003">Cell membrane</keyword>
<evidence type="ECO:0000256" key="12">
    <source>
        <dbReference type="ARBA" id="ARBA00022741"/>
    </source>
</evidence>
<dbReference type="GO" id="GO:0007266">
    <property type="term" value="P:Rho protein signal transduction"/>
    <property type="evidence" value="ECO:0007669"/>
    <property type="project" value="UniProtKB-UniRule"/>
</dbReference>
<dbReference type="GO" id="GO:0030866">
    <property type="term" value="P:cortical actin cytoskeleton organization"/>
    <property type="evidence" value="ECO:0007669"/>
    <property type="project" value="TreeGrafter"/>
</dbReference>
<accession>A0A8C6U9H5</accession>
<dbReference type="SMART" id="SM00220">
    <property type="entry name" value="S_TKc"/>
    <property type="match status" value="1"/>
</dbReference>
<dbReference type="CDD" id="cd01242">
    <property type="entry name" value="PH_ROCK"/>
    <property type="match status" value="1"/>
</dbReference>
<proteinExistence type="inferred from homology"/>
<dbReference type="GO" id="GO:0031032">
    <property type="term" value="P:actomyosin structure organization"/>
    <property type="evidence" value="ECO:0007669"/>
    <property type="project" value="TreeGrafter"/>
</dbReference>
<name>A0A8C6U9H5_9GOBI</name>
<evidence type="ECO:0000256" key="16">
    <source>
        <dbReference type="ARBA" id="ARBA00023054"/>
    </source>
</evidence>
<dbReference type="InterPro" id="IPR057529">
    <property type="entry name" value="MRCK/ROCK_PH"/>
</dbReference>
<feature type="domain" description="Protein kinase" evidence="25">
    <location>
        <begin position="1"/>
        <end position="116"/>
    </location>
</feature>
<feature type="region of interest" description="Disordered" evidence="23">
    <location>
        <begin position="1068"/>
        <end position="1119"/>
    </location>
</feature>
<reference evidence="28" key="2">
    <citation type="submission" date="2025-09" db="UniProtKB">
        <authorList>
            <consortium name="Ensembl"/>
        </authorList>
    </citation>
    <scope>IDENTIFICATION</scope>
</reference>
<dbReference type="SMART" id="SM00233">
    <property type="entry name" value="PH"/>
    <property type="match status" value="1"/>
</dbReference>
<evidence type="ECO:0000256" key="15">
    <source>
        <dbReference type="ARBA" id="ARBA00022842"/>
    </source>
</evidence>
<dbReference type="SUPFAM" id="SSF103652">
    <property type="entry name" value="G protein-binding domain"/>
    <property type="match status" value="1"/>
</dbReference>
<dbReference type="Proteomes" id="UP000694523">
    <property type="component" value="Unplaced"/>
</dbReference>
<evidence type="ECO:0000256" key="22">
    <source>
        <dbReference type="SAM" id="Coils"/>
    </source>
</evidence>
<dbReference type="Gene3D" id="3.30.60.20">
    <property type="match status" value="1"/>
</dbReference>
<evidence type="ECO:0000256" key="3">
    <source>
        <dbReference type="ARBA" id="ARBA00004236"/>
    </source>
</evidence>
<dbReference type="InterPro" id="IPR000719">
    <property type="entry name" value="Prot_kinase_dom"/>
</dbReference>
<dbReference type="InterPro" id="IPR015008">
    <property type="entry name" value="ROCK_Rho-bd_dom"/>
</dbReference>
<dbReference type="InterPro" id="IPR000961">
    <property type="entry name" value="AGC-kinase_C"/>
</dbReference>
<comment type="similarity">
    <text evidence="5">Belongs to the protein kinase superfamily. AGC Ser/Thr protein kinase family.</text>
</comment>
<dbReference type="AlphaFoldDB" id="A0A8C6U9H5"/>
<feature type="coiled-coil region" evidence="22">
    <location>
        <begin position="629"/>
        <end position="756"/>
    </location>
</feature>
<evidence type="ECO:0000256" key="18">
    <source>
        <dbReference type="ARBA" id="ARBA00023212"/>
    </source>
</evidence>
<evidence type="ECO:0000256" key="8">
    <source>
        <dbReference type="ARBA" id="ARBA00022490"/>
    </source>
</evidence>
<reference evidence="28" key="1">
    <citation type="submission" date="2025-08" db="UniProtKB">
        <authorList>
            <consortium name="Ensembl"/>
        </authorList>
    </citation>
    <scope>IDENTIFICATION</scope>
</reference>
<dbReference type="Gene3D" id="1.10.510.10">
    <property type="entry name" value="Transferase(Phosphotransferase) domain 1"/>
    <property type="match status" value="1"/>
</dbReference>
<comment type="cofactor">
    <cofactor evidence="1">
        <name>Mg(2+)</name>
        <dbReference type="ChEBI" id="CHEBI:18420"/>
    </cofactor>
</comment>